<dbReference type="InterPro" id="IPR036318">
    <property type="entry name" value="FAD-bd_PCMH-like_sf"/>
</dbReference>
<name>A0A543HSE8_9MICO</name>
<dbReference type="GO" id="GO:0050660">
    <property type="term" value="F:flavin adenine dinucleotide binding"/>
    <property type="evidence" value="ECO:0007669"/>
    <property type="project" value="InterPro"/>
</dbReference>
<dbReference type="InterPro" id="IPR016169">
    <property type="entry name" value="FAD-bd_PCMH_sub2"/>
</dbReference>
<dbReference type="Proteomes" id="UP000318331">
    <property type="component" value="Unassembled WGS sequence"/>
</dbReference>
<dbReference type="PROSITE" id="PS51371">
    <property type="entry name" value="CBS"/>
    <property type="match status" value="2"/>
</dbReference>
<keyword evidence="8 10" id="KW-0472">Membrane</keyword>
<dbReference type="GO" id="GO:0005886">
    <property type="term" value="C:plasma membrane"/>
    <property type="evidence" value="ECO:0007669"/>
    <property type="project" value="UniProtKB-SubCell"/>
</dbReference>
<evidence type="ECO:0000256" key="4">
    <source>
        <dbReference type="ARBA" id="ARBA00022692"/>
    </source>
</evidence>
<dbReference type="InterPro" id="IPR000644">
    <property type="entry name" value="CBS_dom"/>
</dbReference>
<dbReference type="SMART" id="SM00116">
    <property type="entry name" value="CBS"/>
    <property type="match status" value="2"/>
</dbReference>
<feature type="domain" description="CNNM transmembrane" evidence="13">
    <location>
        <begin position="2"/>
        <end position="188"/>
    </location>
</feature>
<sequence length="442" mass="47772">MTLGIVVAFLTLAFALIALGGLLAASEAAINSLSRAELEDFAAHHRRSASALRAIAHDPGAHMNATNFFRVIAETTSAVLVTLTLAFTIDELWLALIVSALVMTAVSFVLVGSSPRSVGRHHPEGILAFAAPLIRGVRVVLGPAAHGLVSLGDRVTPGRPRSAGISNEQQLLSMVDQAAEQDLLEDDDRELIHSIFEFNETLVREVMLPRTDMVTVDSSATLASAMEILMQSRHSRLPVVREDADNIEGILYLRDVSKALFRHPDTLEVTPVTQLMKPAVFVPESQKVDSLLKQMQLESNHLAMVVDEYGGIAGLVTLEDLLEELVGEILDEHDRSREPIEDLGGGLYRVNARVPIDDLGELFGIDLDDDEVDSVGGLFAKVHGRLPTVGDEVRAGGLILVAERTEGRGKMLSTITARADDHLTAIHDAGDQPENRTAHDTD</sequence>
<comment type="similarity">
    <text evidence="2">Belongs to the UPF0053 family.</text>
</comment>
<organism evidence="14 15">
    <name type="scientific">Klugiella xanthotipulae</name>
    <dbReference type="NCBI Taxonomy" id="244735"/>
    <lineage>
        <taxon>Bacteria</taxon>
        <taxon>Bacillati</taxon>
        <taxon>Actinomycetota</taxon>
        <taxon>Actinomycetes</taxon>
        <taxon>Micrococcales</taxon>
        <taxon>Microbacteriaceae</taxon>
        <taxon>Klugiella</taxon>
    </lineage>
</organism>
<dbReference type="SMART" id="SM01091">
    <property type="entry name" value="CorC_HlyC"/>
    <property type="match status" value="1"/>
</dbReference>
<dbReference type="OrthoDB" id="110231at2"/>
<dbReference type="SUPFAM" id="SSF54631">
    <property type="entry name" value="CBS-domain pair"/>
    <property type="match status" value="1"/>
</dbReference>
<evidence type="ECO:0000256" key="11">
    <source>
        <dbReference type="SAM" id="Phobius"/>
    </source>
</evidence>
<evidence type="ECO:0000256" key="1">
    <source>
        <dbReference type="ARBA" id="ARBA00004651"/>
    </source>
</evidence>
<dbReference type="InterPro" id="IPR005170">
    <property type="entry name" value="Transptr-assoc_dom"/>
</dbReference>
<dbReference type="SUPFAM" id="SSF56176">
    <property type="entry name" value="FAD-binding/transporter-associated domain-like"/>
    <property type="match status" value="1"/>
</dbReference>
<feature type="domain" description="CBS" evidence="12">
    <location>
        <begin position="275"/>
        <end position="332"/>
    </location>
</feature>
<dbReference type="FunFam" id="3.10.580.10:FF:000002">
    <property type="entry name" value="Magnesium/cobalt efflux protein CorC"/>
    <property type="match status" value="1"/>
</dbReference>
<gene>
    <name evidence="14" type="ORF">FB466_2209</name>
</gene>
<dbReference type="Pfam" id="PF03471">
    <property type="entry name" value="CorC_HlyC"/>
    <property type="match status" value="1"/>
</dbReference>
<dbReference type="Pfam" id="PF00571">
    <property type="entry name" value="CBS"/>
    <property type="match status" value="2"/>
</dbReference>
<protein>
    <submittedName>
        <fullName evidence="14">CBS domain containing-hemolysin-like protein</fullName>
    </submittedName>
</protein>
<dbReference type="PROSITE" id="PS51846">
    <property type="entry name" value="CNNM"/>
    <property type="match status" value="1"/>
</dbReference>
<keyword evidence="5" id="KW-0677">Repeat</keyword>
<keyword evidence="3" id="KW-1003">Cell membrane</keyword>
<dbReference type="EMBL" id="VFPN01000003">
    <property type="protein sequence ID" value="TQM61266.1"/>
    <property type="molecule type" value="Genomic_DNA"/>
</dbReference>
<evidence type="ECO:0000256" key="3">
    <source>
        <dbReference type="ARBA" id="ARBA00022475"/>
    </source>
</evidence>
<dbReference type="AlphaFoldDB" id="A0A543HSE8"/>
<evidence type="ECO:0000256" key="6">
    <source>
        <dbReference type="ARBA" id="ARBA00022989"/>
    </source>
</evidence>
<evidence type="ECO:0000259" key="13">
    <source>
        <dbReference type="PROSITE" id="PS51846"/>
    </source>
</evidence>
<dbReference type="PANTHER" id="PTHR22777:SF32">
    <property type="entry name" value="UPF0053 INNER MEMBRANE PROTEIN YFJD"/>
    <property type="match status" value="1"/>
</dbReference>
<evidence type="ECO:0000259" key="12">
    <source>
        <dbReference type="PROSITE" id="PS51371"/>
    </source>
</evidence>
<evidence type="ECO:0000256" key="9">
    <source>
        <dbReference type="PROSITE-ProRule" id="PRU00703"/>
    </source>
</evidence>
<dbReference type="Gene3D" id="3.10.580.10">
    <property type="entry name" value="CBS-domain"/>
    <property type="match status" value="1"/>
</dbReference>
<accession>A0A543HSE8</accession>
<dbReference type="Pfam" id="PF01595">
    <property type="entry name" value="CNNM"/>
    <property type="match status" value="1"/>
</dbReference>
<dbReference type="Gene3D" id="3.30.465.10">
    <property type="match status" value="1"/>
</dbReference>
<evidence type="ECO:0000256" key="7">
    <source>
        <dbReference type="ARBA" id="ARBA00023122"/>
    </source>
</evidence>
<dbReference type="RefSeq" id="WP_141918408.1">
    <property type="nucleotide sequence ID" value="NZ_BAAAYS010000004.1"/>
</dbReference>
<feature type="domain" description="CBS" evidence="12">
    <location>
        <begin position="207"/>
        <end position="267"/>
    </location>
</feature>
<keyword evidence="7 9" id="KW-0129">CBS domain</keyword>
<dbReference type="InterPro" id="IPR002550">
    <property type="entry name" value="CNNM"/>
</dbReference>
<dbReference type="InterPro" id="IPR044751">
    <property type="entry name" value="Ion_transp-like_CBS"/>
</dbReference>
<feature type="transmembrane region" description="Helical" evidence="11">
    <location>
        <begin position="92"/>
        <end position="111"/>
    </location>
</feature>
<keyword evidence="15" id="KW-1185">Reference proteome</keyword>
<dbReference type="PANTHER" id="PTHR22777">
    <property type="entry name" value="HEMOLYSIN-RELATED"/>
    <property type="match status" value="1"/>
</dbReference>
<dbReference type="InterPro" id="IPR046342">
    <property type="entry name" value="CBS_dom_sf"/>
</dbReference>
<evidence type="ECO:0000313" key="14">
    <source>
        <dbReference type="EMBL" id="TQM61266.1"/>
    </source>
</evidence>
<evidence type="ECO:0000256" key="10">
    <source>
        <dbReference type="PROSITE-ProRule" id="PRU01193"/>
    </source>
</evidence>
<evidence type="ECO:0000256" key="5">
    <source>
        <dbReference type="ARBA" id="ARBA00022737"/>
    </source>
</evidence>
<evidence type="ECO:0000256" key="8">
    <source>
        <dbReference type="ARBA" id="ARBA00023136"/>
    </source>
</evidence>
<reference evidence="14 15" key="1">
    <citation type="submission" date="2019-06" db="EMBL/GenBank/DDBJ databases">
        <title>Sequencing the genomes of 1000 actinobacteria strains.</title>
        <authorList>
            <person name="Klenk H.-P."/>
        </authorList>
    </citation>
    <scope>NUCLEOTIDE SEQUENCE [LARGE SCALE GENOMIC DNA]</scope>
    <source>
        <strain evidence="14 15">DSM 18031</strain>
    </source>
</reference>
<comment type="caution">
    <text evidence="14">The sequence shown here is derived from an EMBL/GenBank/DDBJ whole genome shotgun (WGS) entry which is preliminary data.</text>
</comment>
<keyword evidence="4 10" id="KW-0812">Transmembrane</keyword>
<keyword evidence="6 10" id="KW-1133">Transmembrane helix</keyword>
<dbReference type="CDD" id="cd04590">
    <property type="entry name" value="CBS_pair_CorC_HlyC_assoc"/>
    <property type="match status" value="1"/>
</dbReference>
<comment type="subcellular location">
    <subcellularLocation>
        <location evidence="1">Cell membrane</location>
        <topology evidence="1">Multi-pass membrane protein</topology>
    </subcellularLocation>
</comment>
<evidence type="ECO:0000256" key="2">
    <source>
        <dbReference type="ARBA" id="ARBA00006337"/>
    </source>
</evidence>
<proteinExistence type="inferred from homology"/>
<evidence type="ECO:0000313" key="15">
    <source>
        <dbReference type="Proteomes" id="UP000318331"/>
    </source>
</evidence>